<reference evidence="1 2" key="1">
    <citation type="submission" date="2018-08" db="EMBL/GenBank/DDBJ databases">
        <title>A genome reference for cultivated species of the human gut microbiota.</title>
        <authorList>
            <person name="Zou Y."/>
            <person name="Xue W."/>
            <person name="Luo G."/>
        </authorList>
    </citation>
    <scope>NUCLEOTIDE SEQUENCE [LARGE SCALE GENOMIC DNA]</scope>
    <source>
        <strain evidence="1 2">AF22-1</strain>
    </source>
</reference>
<dbReference type="AlphaFoldDB" id="A0AA92W1E8"/>
<dbReference type="Proteomes" id="UP000286113">
    <property type="component" value="Unassembled WGS sequence"/>
</dbReference>
<organism evidence="1 2">
    <name type="scientific">Segatella copri</name>
    <dbReference type="NCBI Taxonomy" id="165179"/>
    <lineage>
        <taxon>Bacteria</taxon>
        <taxon>Pseudomonadati</taxon>
        <taxon>Bacteroidota</taxon>
        <taxon>Bacteroidia</taxon>
        <taxon>Bacteroidales</taxon>
        <taxon>Prevotellaceae</taxon>
        <taxon>Segatella</taxon>
    </lineage>
</organism>
<protein>
    <submittedName>
        <fullName evidence="1">Uncharacterized protein</fullName>
    </submittedName>
</protein>
<evidence type="ECO:0000313" key="1">
    <source>
        <dbReference type="EMBL" id="RGS45186.1"/>
    </source>
</evidence>
<sequence>MIRDSALIDKLIADLHFHNFLNVVEGDNFFTSVDHTIENLQSVLNAIGLDNKLNAHKDFYHGGNVQTTEKSDYINTYLDDVFIDYFFRTYKFKEIIFPKGLCHEQITPEGIVHPKEDISLDLNNLYDRCTFANNIFRLFGVDSELKNQFPCNKYIKSLSMGQRIFGLHSWCFVLINDEPIYKMYLDTFINNYYPGHSLERTDHRGQTIKEFVKFVYGKYHTDIFSTFPINHLSSLQKFEDGFSQIRDKKIFGQYTIEEILLIYALLVDKFLLHKNSFLLNLCFCIKSKLLENSILNDFIYFEDNNMSSKSIEPYINSMDMYLRFASHTKSKAYTFKPINDVMCQVDLFGKPSVKLISYSNTMPLPYLYKNIT</sequence>
<evidence type="ECO:0000313" key="2">
    <source>
        <dbReference type="Proteomes" id="UP000286113"/>
    </source>
</evidence>
<dbReference type="EMBL" id="QRVN01000040">
    <property type="protein sequence ID" value="RGS45186.1"/>
    <property type="molecule type" value="Genomic_DNA"/>
</dbReference>
<name>A0AA92W1E8_9BACT</name>
<gene>
    <name evidence="1" type="ORF">DWX90_14340</name>
</gene>
<comment type="caution">
    <text evidence="1">The sequence shown here is derived from an EMBL/GenBank/DDBJ whole genome shotgun (WGS) entry which is preliminary data.</text>
</comment>
<proteinExistence type="predicted"/>
<accession>A0AA92W1E8</accession>
<dbReference type="RefSeq" id="WP_119228154.1">
    <property type="nucleotide sequence ID" value="NZ_JANDXH010000002.1"/>
</dbReference>